<keyword evidence="4" id="KW-0808">Transferase</keyword>
<keyword evidence="6" id="KW-0902">Two-component regulatory system</keyword>
<dbReference type="InterPro" id="IPR036097">
    <property type="entry name" value="HisK_dim/P_sf"/>
</dbReference>
<sequence length="403" mass="45262">MIAAGKPDNEAARQEALLEYQLLDTLPEKEYDAITKLATQVCGAKMSTITLVDNDRQWFKSTYNLAASESTRTEGFCAHCILDPHHPTIVENTLKDERFQGNPFTTGEFANFHFYAGVPLLSTEGLPVGTLCVLDDRPRNLSPEQQESLEALANQVVQLMELRKKVFQYQESEEQLKRINQNLEDFSYIVSHDIKSPLNSITQMVEAFVEDTECTWSTESQSCLDLIRDSATGLEQMIDNILKYSKAVNYLESDRKLIDLNTFLPGIVRSINTSPQVQIVISPDLPSVFSSPTALRQIFANLVSNSIKYNDKSEGRIALSCRQMGSEEYKFEVSDNGMGIPKDKLESIFDLFYRVNQSSSCMKHSSGVGLAIVKKLINDLGGRIEVESAENEGTTFKFYLPSR</sequence>
<dbReference type="Gene3D" id="3.30.450.40">
    <property type="match status" value="1"/>
</dbReference>
<feature type="coiled-coil region" evidence="7">
    <location>
        <begin position="162"/>
        <end position="189"/>
    </location>
</feature>
<evidence type="ECO:0000313" key="9">
    <source>
        <dbReference type="EMBL" id="THH34590.1"/>
    </source>
</evidence>
<dbReference type="CDD" id="cd00082">
    <property type="entry name" value="HisKA"/>
    <property type="match status" value="1"/>
</dbReference>
<dbReference type="Pfam" id="PF02518">
    <property type="entry name" value="HATPase_c"/>
    <property type="match status" value="1"/>
</dbReference>
<keyword evidence="7" id="KW-0175">Coiled coil</keyword>
<dbReference type="GO" id="GO:0000155">
    <property type="term" value="F:phosphorelay sensor kinase activity"/>
    <property type="evidence" value="ECO:0007669"/>
    <property type="project" value="InterPro"/>
</dbReference>
<evidence type="ECO:0000256" key="3">
    <source>
        <dbReference type="ARBA" id="ARBA00022553"/>
    </source>
</evidence>
<keyword evidence="5 9" id="KW-0418">Kinase</keyword>
<accession>A0A4S4NEU9</accession>
<protein>
    <recommendedName>
        <fullName evidence="2">histidine kinase</fullName>
        <ecNumber evidence="2">2.7.13.3</ecNumber>
    </recommendedName>
</protein>
<dbReference type="AlphaFoldDB" id="A0A4S4NEU9"/>
<dbReference type="RefSeq" id="WP_136460666.1">
    <property type="nucleotide sequence ID" value="NZ_SRSF01000015.1"/>
</dbReference>
<comment type="caution">
    <text evidence="9">The sequence shown here is derived from an EMBL/GenBank/DDBJ whole genome shotgun (WGS) entry which is preliminary data.</text>
</comment>
<reference evidence="9 10" key="1">
    <citation type="submission" date="2019-04" db="EMBL/GenBank/DDBJ databases">
        <title>Lewinella litorea sp. nov., isolated from a marine sand.</title>
        <authorList>
            <person name="Yoon J.-H."/>
        </authorList>
    </citation>
    <scope>NUCLEOTIDE SEQUENCE [LARGE SCALE GENOMIC DNA]</scope>
    <source>
        <strain evidence="9 10">HSMS-39</strain>
    </source>
</reference>
<organism evidence="9 10">
    <name type="scientific">Neolewinella litorea</name>
    <dbReference type="NCBI Taxonomy" id="2562452"/>
    <lineage>
        <taxon>Bacteria</taxon>
        <taxon>Pseudomonadati</taxon>
        <taxon>Bacteroidota</taxon>
        <taxon>Saprospiria</taxon>
        <taxon>Saprospirales</taxon>
        <taxon>Lewinellaceae</taxon>
        <taxon>Neolewinella</taxon>
    </lineage>
</organism>
<dbReference type="Gene3D" id="3.30.565.10">
    <property type="entry name" value="Histidine kinase-like ATPase, C-terminal domain"/>
    <property type="match status" value="1"/>
</dbReference>
<dbReference type="Pfam" id="PF00512">
    <property type="entry name" value="HisKA"/>
    <property type="match status" value="1"/>
</dbReference>
<dbReference type="PROSITE" id="PS50109">
    <property type="entry name" value="HIS_KIN"/>
    <property type="match status" value="1"/>
</dbReference>
<dbReference type="SUPFAM" id="SSF55874">
    <property type="entry name" value="ATPase domain of HSP90 chaperone/DNA topoisomerase II/histidine kinase"/>
    <property type="match status" value="1"/>
</dbReference>
<dbReference type="CDD" id="cd00075">
    <property type="entry name" value="HATPase"/>
    <property type="match status" value="1"/>
</dbReference>
<evidence type="ECO:0000256" key="6">
    <source>
        <dbReference type="ARBA" id="ARBA00023012"/>
    </source>
</evidence>
<evidence type="ECO:0000256" key="1">
    <source>
        <dbReference type="ARBA" id="ARBA00000085"/>
    </source>
</evidence>
<dbReference type="EMBL" id="SRSF01000015">
    <property type="protein sequence ID" value="THH34590.1"/>
    <property type="molecule type" value="Genomic_DNA"/>
</dbReference>
<name>A0A4S4NEU9_9BACT</name>
<proteinExistence type="predicted"/>
<gene>
    <name evidence="9" type="ORF">E4021_17280</name>
</gene>
<dbReference type="EC" id="2.7.13.3" evidence="2"/>
<evidence type="ECO:0000256" key="4">
    <source>
        <dbReference type="ARBA" id="ARBA00022679"/>
    </source>
</evidence>
<dbReference type="Pfam" id="PF13185">
    <property type="entry name" value="GAF_2"/>
    <property type="match status" value="1"/>
</dbReference>
<dbReference type="InterPro" id="IPR003661">
    <property type="entry name" value="HisK_dim/P_dom"/>
</dbReference>
<keyword evidence="3" id="KW-0597">Phosphoprotein</keyword>
<dbReference type="SMART" id="SM00388">
    <property type="entry name" value="HisKA"/>
    <property type="match status" value="1"/>
</dbReference>
<dbReference type="Proteomes" id="UP000308528">
    <property type="component" value="Unassembled WGS sequence"/>
</dbReference>
<comment type="catalytic activity">
    <reaction evidence="1">
        <text>ATP + protein L-histidine = ADP + protein N-phospho-L-histidine.</text>
        <dbReference type="EC" id="2.7.13.3"/>
    </reaction>
</comment>
<dbReference type="SMART" id="SM00387">
    <property type="entry name" value="HATPase_c"/>
    <property type="match status" value="1"/>
</dbReference>
<dbReference type="InterPro" id="IPR003594">
    <property type="entry name" value="HATPase_dom"/>
</dbReference>
<evidence type="ECO:0000256" key="2">
    <source>
        <dbReference type="ARBA" id="ARBA00012438"/>
    </source>
</evidence>
<dbReference type="InterPro" id="IPR029016">
    <property type="entry name" value="GAF-like_dom_sf"/>
</dbReference>
<dbReference type="InterPro" id="IPR003018">
    <property type="entry name" value="GAF"/>
</dbReference>
<evidence type="ECO:0000256" key="5">
    <source>
        <dbReference type="ARBA" id="ARBA00022777"/>
    </source>
</evidence>
<dbReference type="PANTHER" id="PTHR43711">
    <property type="entry name" value="TWO-COMPONENT HISTIDINE KINASE"/>
    <property type="match status" value="1"/>
</dbReference>
<dbReference type="SUPFAM" id="SSF55781">
    <property type="entry name" value="GAF domain-like"/>
    <property type="match status" value="1"/>
</dbReference>
<dbReference type="InterPro" id="IPR005467">
    <property type="entry name" value="His_kinase_dom"/>
</dbReference>
<keyword evidence="10" id="KW-1185">Reference proteome</keyword>
<evidence type="ECO:0000313" key="10">
    <source>
        <dbReference type="Proteomes" id="UP000308528"/>
    </source>
</evidence>
<dbReference type="InterPro" id="IPR004358">
    <property type="entry name" value="Sig_transdc_His_kin-like_C"/>
</dbReference>
<dbReference type="Gene3D" id="1.10.287.130">
    <property type="match status" value="1"/>
</dbReference>
<dbReference type="SUPFAM" id="SSF47384">
    <property type="entry name" value="Homodimeric domain of signal transducing histidine kinase"/>
    <property type="match status" value="1"/>
</dbReference>
<feature type="domain" description="Histidine kinase" evidence="8">
    <location>
        <begin position="189"/>
        <end position="403"/>
    </location>
</feature>
<evidence type="ECO:0000256" key="7">
    <source>
        <dbReference type="SAM" id="Coils"/>
    </source>
</evidence>
<dbReference type="PANTHER" id="PTHR43711:SF31">
    <property type="entry name" value="HISTIDINE KINASE"/>
    <property type="match status" value="1"/>
</dbReference>
<dbReference type="PRINTS" id="PR00344">
    <property type="entry name" value="BCTRLSENSOR"/>
</dbReference>
<evidence type="ECO:0000259" key="8">
    <source>
        <dbReference type="PROSITE" id="PS50109"/>
    </source>
</evidence>
<dbReference type="OrthoDB" id="9781208at2"/>
<dbReference type="InterPro" id="IPR050736">
    <property type="entry name" value="Sensor_HK_Regulatory"/>
</dbReference>
<dbReference type="FunFam" id="3.30.565.10:FF:000006">
    <property type="entry name" value="Sensor histidine kinase WalK"/>
    <property type="match status" value="1"/>
</dbReference>
<dbReference type="InterPro" id="IPR036890">
    <property type="entry name" value="HATPase_C_sf"/>
</dbReference>